<name>A0A1Q9CIG3_SYMMI</name>
<feature type="region of interest" description="Disordered" evidence="1">
    <location>
        <begin position="49"/>
        <end position="138"/>
    </location>
</feature>
<accession>A0A1Q9CIG3</accession>
<evidence type="ECO:0000313" key="2">
    <source>
        <dbReference type="EMBL" id="OLP82722.1"/>
    </source>
</evidence>
<feature type="compositionally biased region" description="Polar residues" evidence="1">
    <location>
        <begin position="49"/>
        <end position="59"/>
    </location>
</feature>
<comment type="caution">
    <text evidence="2">The sequence shown here is derived from an EMBL/GenBank/DDBJ whole genome shotgun (WGS) entry which is preliminary data.</text>
</comment>
<reference evidence="2 3" key="1">
    <citation type="submission" date="2016-02" db="EMBL/GenBank/DDBJ databases">
        <title>Genome analysis of coral dinoflagellate symbionts highlights evolutionary adaptations to a symbiotic lifestyle.</title>
        <authorList>
            <person name="Aranda M."/>
            <person name="Li Y."/>
            <person name="Liew Y.J."/>
            <person name="Baumgarten S."/>
            <person name="Simakov O."/>
            <person name="Wilson M."/>
            <person name="Piel J."/>
            <person name="Ashoor H."/>
            <person name="Bougouffa S."/>
            <person name="Bajic V.B."/>
            <person name="Ryu T."/>
            <person name="Ravasi T."/>
            <person name="Bayer T."/>
            <person name="Micklem G."/>
            <person name="Kim H."/>
            <person name="Bhak J."/>
            <person name="Lajeunesse T.C."/>
            <person name="Voolstra C.R."/>
        </authorList>
    </citation>
    <scope>NUCLEOTIDE SEQUENCE [LARGE SCALE GENOMIC DNA]</scope>
    <source>
        <strain evidence="2 3">CCMP2467</strain>
    </source>
</reference>
<dbReference type="EMBL" id="LSRX01001172">
    <property type="protein sequence ID" value="OLP82722.1"/>
    <property type="molecule type" value="Genomic_DNA"/>
</dbReference>
<dbReference type="Proteomes" id="UP000186817">
    <property type="component" value="Unassembled WGS sequence"/>
</dbReference>
<evidence type="ECO:0000313" key="3">
    <source>
        <dbReference type="Proteomes" id="UP000186817"/>
    </source>
</evidence>
<protein>
    <submittedName>
        <fullName evidence="2">Uncharacterized protein</fullName>
    </submittedName>
</protein>
<sequence>MGTGKNGRQCQSGILGSASHVQAVPKSCRAQPPPLEAVTRRMWVNKASIQRISANQARPDSQRPAEHANMAPAQPYSSFSAQPPSEVGAPEMAQAAQEAHKQYFFGRGRSSDGRRRSARGTQDLETTPSLLKSPDGSGDLLSPAEELKALKQYAEGVFASHPPLLPLTGPLPRLPVADLNKHIPSIETGKWISTCGSIWRLCSYEVAEALSHYLTSRHVEDGQDEGLLNADLCLIPKPGLWDALDRVISYLRECMILAKLVESPLRVWISTVQSTVLTGADTGLTPEAARQQPCLRDLFKIHSITDPVELVQARILKRIKKFEKRVQRDPGITTTREVMQCLSDKLTALKSLPADSQDPALAFVCEACGSAFETAHGDIDV</sequence>
<dbReference type="OrthoDB" id="10281304at2759"/>
<gene>
    <name evidence="2" type="ORF">AK812_SmicGene36594</name>
</gene>
<proteinExistence type="predicted"/>
<dbReference type="AlphaFoldDB" id="A0A1Q9CIG3"/>
<organism evidence="2 3">
    <name type="scientific">Symbiodinium microadriaticum</name>
    <name type="common">Dinoflagellate</name>
    <name type="synonym">Zooxanthella microadriatica</name>
    <dbReference type="NCBI Taxonomy" id="2951"/>
    <lineage>
        <taxon>Eukaryota</taxon>
        <taxon>Sar</taxon>
        <taxon>Alveolata</taxon>
        <taxon>Dinophyceae</taxon>
        <taxon>Suessiales</taxon>
        <taxon>Symbiodiniaceae</taxon>
        <taxon>Symbiodinium</taxon>
    </lineage>
</organism>
<evidence type="ECO:0000256" key="1">
    <source>
        <dbReference type="SAM" id="MobiDB-lite"/>
    </source>
</evidence>
<keyword evidence="3" id="KW-1185">Reference proteome</keyword>